<dbReference type="VEuPathDB" id="VectorBase:HLOH_062692"/>
<dbReference type="Proteomes" id="UP000821853">
    <property type="component" value="Unassembled WGS sequence"/>
</dbReference>
<dbReference type="EMBL" id="JABSTR010002080">
    <property type="protein sequence ID" value="KAH9384314.1"/>
    <property type="molecule type" value="Genomic_DNA"/>
</dbReference>
<dbReference type="OrthoDB" id="206335at2759"/>
<accession>A0A9J6HB61</accession>
<protein>
    <submittedName>
        <fullName evidence="1">Uncharacterized protein</fullName>
    </submittedName>
</protein>
<organism evidence="1 2">
    <name type="scientific">Haemaphysalis longicornis</name>
    <name type="common">Bush tick</name>
    <dbReference type="NCBI Taxonomy" id="44386"/>
    <lineage>
        <taxon>Eukaryota</taxon>
        <taxon>Metazoa</taxon>
        <taxon>Ecdysozoa</taxon>
        <taxon>Arthropoda</taxon>
        <taxon>Chelicerata</taxon>
        <taxon>Arachnida</taxon>
        <taxon>Acari</taxon>
        <taxon>Parasitiformes</taxon>
        <taxon>Ixodida</taxon>
        <taxon>Ixodoidea</taxon>
        <taxon>Ixodidae</taxon>
        <taxon>Haemaphysalinae</taxon>
        <taxon>Haemaphysalis</taxon>
    </lineage>
</organism>
<proteinExistence type="predicted"/>
<dbReference type="AlphaFoldDB" id="A0A9J6HB61"/>
<reference evidence="1 2" key="1">
    <citation type="journal article" date="2020" name="Cell">
        <title>Large-Scale Comparative Analyses of Tick Genomes Elucidate Their Genetic Diversity and Vector Capacities.</title>
        <authorList>
            <consortium name="Tick Genome and Microbiome Consortium (TIGMIC)"/>
            <person name="Jia N."/>
            <person name="Wang J."/>
            <person name="Shi W."/>
            <person name="Du L."/>
            <person name="Sun Y."/>
            <person name="Zhan W."/>
            <person name="Jiang J.F."/>
            <person name="Wang Q."/>
            <person name="Zhang B."/>
            <person name="Ji P."/>
            <person name="Bell-Sakyi L."/>
            <person name="Cui X.M."/>
            <person name="Yuan T.T."/>
            <person name="Jiang B.G."/>
            <person name="Yang W.F."/>
            <person name="Lam T.T."/>
            <person name="Chang Q.C."/>
            <person name="Ding S.J."/>
            <person name="Wang X.J."/>
            <person name="Zhu J.G."/>
            <person name="Ruan X.D."/>
            <person name="Zhao L."/>
            <person name="Wei J.T."/>
            <person name="Ye R.Z."/>
            <person name="Que T.C."/>
            <person name="Du C.H."/>
            <person name="Zhou Y.H."/>
            <person name="Cheng J.X."/>
            <person name="Dai P.F."/>
            <person name="Guo W.B."/>
            <person name="Han X.H."/>
            <person name="Huang E.J."/>
            <person name="Li L.F."/>
            <person name="Wei W."/>
            <person name="Gao Y.C."/>
            <person name="Liu J.Z."/>
            <person name="Shao H.Z."/>
            <person name="Wang X."/>
            <person name="Wang C.C."/>
            <person name="Yang T.C."/>
            <person name="Huo Q.B."/>
            <person name="Li W."/>
            <person name="Chen H.Y."/>
            <person name="Chen S.E."/>
            <person name="Zhou L.G."/>
            <person name="Ni X.B."/>
            <person name="Tian J.H."/>
            <person name="Sheng Y."/>
            <person name="Liu T."/>
            <person name="Pan Y.S."/>
            <person name="Xia L.Y."/>
            <person name="Li J."/>
            <person name="Zhao F."/>
            <person name="Cao W.C."/>
        </authorList>
    </citation>
    <scope>NUCLEOTIDE SEQUENCE [LARGE SCALE GENOMIC DNA]</scope>
    <source>
        <strain evidence="1">HaeL-2018</strain>
    </source>
</reference>
<evidence type="ECO:0000313" key="2">
    <source>
        <dbReference type="Proteomes" id="UP000821853"/>
    </source>
</evidence>
<comment type="caution">
    <text evidence="1">The sequence shown here is derived from an EMBL/GenBank/DDBJ whole genome shotgun (WGS) entry which is preliminary data.</text>
</comment>
<gene>
    <name evidence="1" type="ORF">HPB48_026307</name>
</gene>
<sequence>MQGGEKAYSSSKMCSRGRPSFMIAHRSKCCAKRACIFYTVRVPCNRIQLLWRVGRSPRMQQFLLPRVPYRRSRQVGRSGVGLRSLRLVAHHGPRSVRTGL</sequence>
<name>A0A9J6HB61_HAELO</name>
<evidence type="ECO:0000313" key="1">
    <source>
        <dbReference type="EMBL" id="KAH9384314.1"/>
    </source>
</evidence>
<keyword evidence="2" id="KW-1185">Reference proteome</keyword>